<evidence type="ECO:0000256" key="2">
    <source>
        <dbReference type="SAM" id="Phobius"/>
    </source>
</evidence>
<feature type="transmembrane region" description="Helical" evidence="2">
    <location>
        <begin position="38"/>
        <end position="61"/>
    </location>
</feature>
<dbReference type="AlphaFoldDB" id="A0A7X5VE10"/>
<dbReference type="Proteomes" id="UP000555407">
    <property type="component" value="Unassembled WGS sequence"/>
</dbReference>
<organism evidence="4 5">
    <name type="scientific">Kribbella shirazensis</name>
    <dbReference type="NCBI Taxonomy" id="1105143"/>
    <lineage>
        <taxon>Bacteria</taxon>
        <taxon>Bacillati</taxon>
        <taxon>Actinomycetota</taxon>
        <taxon>Actinomycetes</taxon>
        <taxon>Propionibacteriales</taxon>
        <taxon>Kribbellaceae</taxon>
        <taxon>Kribbella</taxon>
    </lineage>
</organism>
<evidence type="ECO:0000313" key="5">
    <source>
        <dbReference type="Proteomes" id="UP000555407"/>
    </source>
</evidence>
<dbReference type="RefSeq" id="WP_167210792.1">
    <property type="nucleotide sequence ID" value="NZ_JAASRO010000001.1"/>
</dbReference>
<keyword evidence="2" id="KW-0472">Membrane</keyword>
<evidence type="ECO:0000259" key="3">
    <source>
        <dbReference type="Pfam" id="PF23636"/>
    </source>
</evidence>
<keyword evidence="2" id="KW-0812">Transmembrane</keyword>
<evidence type="ECO:0000256" key="1">
    <source>
        <dbReference type="SAM" id="MobiDB-lite"/>
    </source>
</evidence>
<proteinExistence type="predicted"/>
<name>A0A7X5VE10_9ACTN</name>
<reference evidence="4 5" key="1">
    <citation type="submission" date="2020-03" db="EMBL/GenBank/DDBJ databases">
        <title>Sequencing the genomes of 1000 actinobacteria strains.</title>
        <authorList>
            <person name="Klenk H.-P."/>
        </authorList>
    </citation>
    <scope>NUCLEOTIDE SEQUENCE [LARGE SCALE GENOMIC DNA]</scope>
    <source>
        <strain evidence="4 5">DSM 45490</strain>
    </source>
</reference>
<dbReference type="Pfam" id="PF23636">
    <property type="entry name" value="DUF7144"/>
    <property type="match status" value="1"/>
</dbReference>
<evidence type="ECO:0000313" key="4">
    <source>
        <dbReference type="EMBL" id="NIK59279.1"/>
    </source>
</evidence>
<gene>
    <name evidence="4" type="ORF">BJY22_004996</name>
</gene>
<dbReference type="EMBL" id="JAASRO010000001">
    <property type="protein sequence ID" value="NIK59279.1"/>
    <property type="molecule type" value="Genomic_DNA"/>
</dbReference>
<keyword evidence="5" id="KW-1185">Reference proteome</keyword>
<dbReference type="InterPro" id="IPR055568">
    <property type="entry name" value="DUF7144"/>
</dbReference>
<accession>A0A7X5VE10</accession>
<sequence length="165" mass="17898">MADTDRPAATPRHQAPQPSTESGVRLPGLERRGWAGPIIFAALMMIILGFFHAFQGLIALLSDGYYLVGKNRLAIQVDYTVWGWVQLAVGAVVCAAGFCLLLGQLWARIVGVILAVVSVLVNAGFLAAYPIWCTIMIAFDILVIWALTFHGREVRTGDEAGVIPY</sequence>
<feature type="transmembrane region" description="Helical" evidence="2">
    <location>
        <begin position="81"/>
        <end position="100"/>
    </location>
</feature>
<feature type="transmembrane region" description="Helical" evidence="2">
    <location>
        <begin position="105"/>
        <end position="123"/>
    </location>
</feature>
<feature type="region of interest" description="Disordered" evidence="1">
    <location>
        <begin position="1"/>
        <end position="26"/>
    </location>
</feature>
<protein>
    <submittedName>
        <fullName evidence="4">Vacuolar-type H+-ATPase subunit I/STV1</fullName>
    </submittedName>
</protein>
<keyword evidence="2" id="KW-1133">Transmembrane helix</keyword>
<comment type="caution">
    <text evidence="4">The sequence shown here is derived from an EMBL/GenBank/DDBJ whole genome shotgun (WGS) entry which is preliminary data.</text>
</comment>
<feature type="domain" description="DUF7144" evidence="3">
    <location>
        <begin position="38"/>
        <end position="152"/>
    </location>
</feature>